<gene>
    <name evidence="1" type="ORF">SAMN02745823_00463</name>
</gene>
<dbReference type="Proteomes" id="UP000183995">
    <property type="component" value="Unassembled WGS sequence"/>
</dbReference>
<organism evidence="1 2">
    <name type="scientific">Sporobacter termitidis DSM 10068</name>
    <dbReference type="NCBI Taxonomy" id="1123282"/>
    <lineage>
        <taxon>Bacteria</taxon>
        <taxon>Bacillati</taxon>
        <taxon>Bacillota</taxon>
        <taxon>Clostridia</taxon>
        <taxon>Eubacteriales</taxon>
        <taxon>Oscillospiraceae</taxon>
        <taxon>Sporobacter</taxon>
    </lineage>
</organism>
<dbReference type="RefSeq" id="WP_073076005.1">
    <property type="nucleotide sequence ID" value="NZ_FQXV01000001.1"/>
</dbReference>
<accession>A0A1M5UDE6</accession>
<reference evidence="1 2" key="1">
    <citation type="submission" date="2016-11" db="EMBL/GenBank/DDBJ databases">
        <authorList>
            <person name="Jaros S."/>
            <person name="Januszkiewicz K."/>
            <person name="Wedrychowicz H."/>
        </authorList>
    </citation>
    <scope>NUCLEOTIDE SEQUENCE [LARGE SCALE GENOMIC DNA]</scope>
    <source>
        <strain evidence="1 2">DSM 10068</strain>
    </source>
</reference>
<sequence length="132" mass="14532">MKLKYSFVCDSANISLQGNLNALGIFSNINAPKYPLTYSRFFYVANVVFHRSEAGPHKFRLSFVNDDGRDIVSPIEGALNATPQVLSNNLLLELNGITFPGPGVYQIDLSVDNVFMGSETITATVSERTLQQ</sequence>
<dbReference type="AlphaFoldDB" id="A0A1M5UDE6"/>
<evidence type="ECO:0000313" key="2">
    <source>
        <dbReference type="Proteomes" id="UP000183995"/>
    </source>
</evidence>
<evidence type="ECO:0000313" key="1">
    <source>
        <dbReference type="EMBL" id="SHH60941.1"/>
    </source>
</evidence>
<dbReference type="Pfam" id="PF22091">
    <property type="entry name" value="DUF6941"/>
    <property type="match status" value="1"/>
</dbReference>
<name>A0A1M5UDE6_9FIRM</name>
<dbReference type="InterPro" id="IPR054221">
    <property type="entry name" value="DUF6941"/>
</dbReference>
<dbReference type="EMBL" id="FQXV01000001">
    <property type="protein sequence ID" value="SHH60941.1"/>
    <property type="molecule type" value="Genomic_DNA"/>
</dbReference>
<keyword evidence="2" id="KW-1185">Reference proteome</keyword>
<protein>
    <submittedName>
        <fullName evidence="1">Uncharacterized protein</fullName>
    </submittedName>
</protein>
<proteinExistence type="predicted"/>